<reference evidence="4 5" key="1">
    <citation type="submission" date="2016-11" db="EMBL/GenBank/DDBJ databases">
        <title>Rahnella oryzae sp. nov., isolated from rice root.</title>
        <authorList>
            <person name="Zhang X.-X."/>
            <person name="Zhang J."/>
        </authorList>
    </citation>
    <scope>NUCLEOTIDE SEQUENCE [LARGE SCALE GENOMIC DNA]</scope>
    <source>
        <strain evidence="4 5">J11-6</strain>
    </source>
</reference>
<keyword evidence="5" id="KW-1185">Reference proteome</keyword>
<dbReference type="AlphaFoldDB" id="A0A1S8CKS5"/>
<dbReference type="InterPro" id="IPR036937">
    <property type="entry name" value="Adhesion_dom_fimbrial_sf"/>
</dbReference>
<feature type="domain" description="MrkD-like receptor binding" evidence="3">
    <location>
        <begin position="36"/>
        <end position="180"/>
    </location>
</feature>
<sequence length="333" mass="36071">MSVDKLFSLATILSAFVCTLAYADCVRDESVPTIDLDMHIGRVIVQPNAPVGSVLAYREWSLSRSATMYNCTGPNLFASKVIGHDMQELSDHVYSTNVPGIGLRFKRRTETGYVLTYPGVRMVTNQRYSYPVFLEATTFILEVIKTEPITGSGRVASGPYTSYGYIGSDNPQLTTSLSADALTIVSPSCLVSGGNNQSVDIGTIHRNQLSGKGSFAGGRNFELKLKCSGGVSLSGFADIKMTFDGTLATGTAVADGVLINENTGSQSAQGVGVQVLNEDQSPLEMGKPQLIGTLNDNEIHYITLKYFARFYQYLDSISTGEVRSHLIFNIDYE</sequence>
<dbReference type="STRING" id="2034155.BMI79_09885"/>
<dbReference type="InterPro" id="IPR050263">
    <property type="entry name" value="Bact_Fimbrial_Adh_Pro"/>
</dbReference>
<gene>
    <name evidence="4" type="ORF">BMI79_09885</name>
</gene>
<feature type="chain" id="PRO_5012074437" evidence="1">
    <location>
        <begin position="24"/>
        <end position="333"/>
    </location>
</feature>
<dbReference type="PANTHER" id="PTHR33420:SF26">
    <property type="entry name" value="FIMBRIAL SUBUNIT"/>
    <property type="match status" value="1"/>
</dbReference>
<dbReference type="Proteomes" id="UP000216021">
    <property type="component" value="Unassembled WGS sequence"/>
</dbReference>
<dbReference type="RefSeq" id="WP_076942010.1">
    <property type="nucleotide sequence ID" value="NZ_MOXD01000004.1"/>
</dbReference>
<feature type="signal peptide" evidence="1">
    <location>
        <begin position="1"/>
        <end position="23"/>
    </location>
</feature>
<evidence type="ECO:0000259" key="2">
    <source>
        <dbReference type="Pfam" id="PF00419"/>
    </source>
</evidence>
<proteinExistence type="predicted"/>
<dbReference type="InterPro" id="IPR008966">
    <property type="entry name" value="Adhesion_dom_sf"/>
</dbReference>
<dbReference type="Gene3D" id="2.60.40.3310">
    <property type="match status" value="1"/>
</dbReference>
<evidence type="ECO:0000256" key="1">
    <source>
        <dbReference type="SAM" id="SignalP"/>
    </source>
</evidence>
<dbReference type="InterPro" id="IPR000259">
    <property type="entry name" value="Adhesion_dom_fimbrial"/>
</dbReference>
<dbReference type="GO" id="GO:0009289">
    <property type="term" value="C:pilus"/>
    <property type="evidence" value="ECO:0007669"/>
    <property type="project" value="InterPro"/>
</dbReference>
<dbReference type="EMBL" id="MOXD01000004">
    <property type="protein sequence ID" value="OMQ23803.1"/>
    <property type="molecule type" value="Genomic_DNA"/>
</dbReference>
<comment type="caution">
    <text evidence="4">The sequence shown here is derived from an EMBL/GenBank/DDBJ whole genome shotgun (WGS) entry which is preliminary data.</text>
</comment>
<protein>
    <submittedName>
        <fullName evidence="4">Fimbrial protein</fullName>
    </submittedName>
</protein>
<dbReference type="PANTHER" id="PTHR33420">
    <property type="entry name" value="FIMBRIAL SUBUNIT ELFA-RELATED"/>
    <property type="match status" value="1"/>
</dbReference>
<dbReference type="Pfam" id="PF22003">
    <property type="entry name" value="MrkDrd"/>
    <property type="match status" value="1"/>
</dbReference>
<evidence type="ECO:0000259" key="3">
    <source>
        <dbReference type="Pfam" id="PF22003"/>
    </source>
</evidence>
<organism evidence="4 5">
    <name type="scientific">Serratia oryzae</name>
    <dbReference type="NCBI Taxonomy" id="2034155"/>
    <lineage>
        <taxon>Bacteria</taxon>
        <taxon>Pseudomonadati</taxon>
        <taxon>Pseudomonadota</taxon>
        <taxon>Gammaproteobacteria</taxon>
        <taxon>Enterobacterales</taxon>
        <taxon>Yersiniaceae</taxon>
        <taxon>Serratia</taxon>
    </lineage>
</organism>
<evidence type="ECO:0000313" key="5">
    <source>
        <dbReference type="Proteomes" id="UP000216021"/>
    </source>
</evidence>
<dbReference type="InterPro" id="IPR054160">
    <property type="entry name" value="MrkD_recept-bd"/>
</dbReference>
<dbReference type="SUPFAM" id="SSF49401">
    <property type="entry name" value="Bacterial adhesins"/>
    <property type="match status" value="1"/>
</dbReference>
<dbReference type="GO" id="GO:0043709">
    <property type="term" value="P:cell adhesion involved in single-species biofilm formation"/>
    <property type="evidence" value="ECO:0007669"/>
    <property type="project" value="TreeGrafter"/>
</dbReference>
<accession>A0A1S8CKS5</accession>
<feature type="domain" description="Fimbrial-type adhesion" evidence="2">
    <location>
        <begin position="183"/>
        <end position="332"/>
    </location>
</feature>
<name>A0A1S8CKS5_9GAMM</name>
<dbReference type="OrthoDB" id="8970968at2"/>
<dbReference type="Gene3D" id="2.60.40.1090">
    <property type="entry name" value="Fimbrial-type adhesion domain"/>
    <property type="match status" value="1"/>
</dbReference>
<evidence type="ECO:0000313" key="4">
    <source>
        <dbReference type="EMBL" id="OMQ23803.1"/>
    </source>
</evidence>
<keyword evidence="1" id="KW-0732">Signal</keyword>
<dbReference type="Pfam" id="PF00419">
    <property type="entry name" value="Fimbrial"/>
    <property type="match status" value="1"/>
</dbReference>